<keyword evidence="8" id="KW-1185">Reference proteome</keyword>
<name>A0A3M6T8M8_POCDA</name>
<dbReference type="PROSITE" id="PS01225">
    <property type="entry name" value="CTCK_2"/>
    <property type="match status" value="2"/>
</dbReference>
<feature type="disulfide bond" evidence="5">
    <location>
        <begin position="142"/>
        <end position="191"/>
    </location>
</feature>
<evidence type="ECO:0000256" key="4">
    <source>
        <dbReference type="ARBA" id="ARBA00023157"/>
    </source>
</evidence>
<dbReference type="Gene3D" id="2.10.90.10">
    <property type="entry name" value="Cystine-knot cytokines"/>
    <property type="match status" value="2"/>
</dbReference>
<comment type="caution">
    <text evidence="5">Lacks conserved residue(s) required for the propagation of feature annotation.</text>
</comment>
<feature type="disulfide bond" evidence="5">
    <location>
        <begin position="315"/>
        <end position="364"/>
    </location>
</feature>
<dbReference type="EMBL" id="RCHS01004092">
    <property type="protein sequence ID" value="RMX37634.1"/>
    <property type="molecule type" value="Genomic_DNA"/>
</dbReference>
<sequence>MFLHRLQRVCRAQSVHRCPPVFQHGLVSRQSVHLASTLTAKMTRNIMRPGDLHAYCSFTKCTDKNRAYNLRQMPNVIIFLYPNQVQESLSTCSWLDTNILQGEKYQKYRLIMICISREPGPSSGNCLLNKGKFDYIKTKENCTSRIKYQHNTCRGTCESTSTSTYGETGLDSFCACCQPSVAKLWTATLDCPNNEVRSTNFFEIRACRCRQFKCVSEQDKSGMEEINEKGQPNTTWTDGSCLKLKCELTVNPCYPLNQSAQIKTEHIICDKCPTGSIRPPANDKECCPPCEPGPSSGNCLLNKGKFDYIKTKENCTSRIKYQHNTCRGTCESTSTSTYGETGLDSFCACCQPSVGKLWTATLDCPNNEVRSTNFFEIRACRCRQFKCVSEQDKSGMEEINEKGQVVDINQQSVGRRRRR</sequence>
<feature type="domain" description="CTCK" evidence="6">
    <location>
        <begin position="290"/>
        <end position="388"/>
    </location>
</feature>
<dbReference type="Pfam" id="PF03045">
    <property type="entry name" value="DAN"/>
    <property type="match status" value="2"/>
</dbReference>
<feature type="disulfide bond" evidence="5">
    <location>
        <begin position="157"/>
        <end position="209"/>
    </location>
</feature>
<dbReference type="SMART" id="SM00041">
    <property type="entry name" value="CT"/>
    <property type="match status" value="2"/>
</dbReference>
<keyword evidence="3" id="KW-0732">Signal</keyword>
<proteinExistence type="predicted"/>
<dbReference type="Proteomes" id="UP000275408">
    <property type="component" value="Unassembled WGS sequence"/>
</dbReference>
<organism evidence="7 8">
    <name type="scientific">Pocillopora damicornis</name>
    <name type="common">Cauliflower coral</name>
    <name type="synonym">Millepora damicornis</name>
    <dbReference type="NCBI Taxonomy" id="46731"/>
    <lineage>
        <taxon>Eukaryota</taxon>
        <taxon>Metazoa</taxon>
        <taxon>Cnidaria</taxon>
        <taxon>Anthozoa</taxon>
        <taxon>Hexacorallia</taxon>
        <taxon>Scleractinia</taxon>
        <taxon>Astrocoeniina</taxon>
        <taxon>Pocilloporidae</taxon>
        <taxon>Pocillopora</taxon>
    </lineage>
</organism>
<evidence type="ECO:0000259" key="6">
    <source>
        <dbReference type="PROSITE" id="PS01225"/>
    </source>
</evidence>
<gene>
    <name evidence="7" type="ORF">pdam_00025149</name>
</gene>
<feature type="disulfide bond" evidence="5">
    <location>
        <begin position="153"/>
        <end position="207"/>
    </location>
</feature>
<feature type="disulfide bond" evidence="5">
    <location>
        <begin position="330"/>
        <end position="382"/>
    </location>
</feature>
<dbReference type="InterPro" id="IPR004133">
    <property type="entry name" value="DAN_dom"/>
</dbReference>
<evidence type="ECO:0000313" key="8">
    <source>
        <dbReference type="Proteomes" id="UP000275408"/>
    </source>
</evidence>
<reference evidence="7 8" key="1">
    <citation type="journal article" date="2018" name="Sci. Rep.">
        <title>Comparative analysis of the Pocillopora damicornis genome highlights role of immune system in coral evolution.</title>
        <authorList>
            <person name="Cunning R."/>
            <person name="Bay R.A."/>
            <person name="Gillette P."/>
            <person name="Baker A.C."/>
            <person name="Traylor-Knowles N."/>
        </authorList>
    </citation>
    <scope>NUCLEOTIDE SEQUENCE [LARGE SCALE GENOMIC DNA]</scope>
    <source>
        <strain evidence="7">RSMAS</strain>
        <tissue evidence="7">Whole animal</tissue>
    </source>
</reference>
<dbReference type="PROSITE" id="PS01185">
    <property type="entry name" value="CTCK_1"/>
    <property type="match status" value="2"/>
</dbReference>
<evidence type="ECO:0000256" key="1">
    <source>
        <dbReference type="ARBA" id="ARBA00004613"/>
    </source>
</evidence>
<evidence type="ECO:0000256" key="2">
    <source>
        <dbReference type="ARBA" id="ARBA00022525"/>
    </source>
</evidence>
<feature type="disulfide bond" evidence="5">
    <location>
        <begin position="326"/>
        <end position="380"/>
    </location>
</feature>
<evidence type="ECO:0000313" key="7">
    <source>
        <dbReference type="EMBL" id="RMX37634.1"/>
    </source>
</evidence>
<dbReference type="AlphaFoldDB" id="A0A3M6T8M8"/>
<dbReference type="GO" id="GO:0005576">
    <property type="term" value="C:extracellular region"/>
    <property type="evidence" value="ECO:0007669"/>
    <property type="project" value="UniProtKB-SubCell"/>
</dbReference>
<evidence type="ECO:0000256" key="5">
    <source>
        <dbReference type="PROSITE-ProRule" id="PRU00039"/>
    </source>
</evidence>
<dbReference type="InterPro" id="IPR006207">
    <property type="entry name" value="Cys_knot_C"/>
</dbReference>
<evidence type="ECO:0000256" key="3">
    <source>
        <dbReference type="ARBA" id="ARBA00022729"/>
    </source>
</evidence>
<feature type="domain" description="CTCK" evidence="6">
    <location>
        <begin position="126"/>
        <end position="215"/>
    </location>
</feature>
<comment type="subcellular location">
    <subcellularLocation>
        <location evidence="1">Secreted</location>
    </subcellularLocation>
</comment>
<comment type="caution">
    <text evidence="7">The sequence shown here is derived from an EMBL/GenBank/DDBJ whole genome shotgun (WGS) entry which is preliminary data.</text>
</comment>
<dbReference type="InterPro" id="IPR029034">
    <property type="entry name" value="Cystine-knot_cytokine"/>
</dbReference>
<dbReference type="OrthoDB" id="10071893at2759"/>
<keyword evidence="2" id="KW-0964">Secreted</keyword>
<dbReference type="STRING" id="46731.A0A3M6T8M8"/>
<keyword evidence="4 5" id="KW-1015">Disulfide bond</keyword>
<protein>
    <recommendedName>
        <fullName evidence="6">CTCK domain-containing protein</fullName>
    </recommendedName>
</protein>
<accession>A0A3M6T8M8</accession>